<reference evidence="1 2" key="2">
    <citation type="submission" date="2018-11" db="EMBL/GenBank/DDBJ databases">
        <authorList>
            <consortium name="Pathogen Informatics"/>
        </authorList>
    </citation>
    <scope>NUCLEOTIDE SEQUENCE [LARGE SCALE GENOMIC DNA]</scope>
</reference>
<organism evidence="2 3">
    <name type="scientific">Toxocara canis</name>
    <name type="common">Canine roundworm</name>
    <dbReference type="NCBI Taxonomy" id="6265"/>
    <lineage>
        <taxon>Eukaryota</taxon>
        <taxon>Metazoa</taxon>
        <taxon>Ecdysozoa</taxon>
        <taxon>Nematoda</taxon>
        <taxon>Chromadorea</taxon>
        <taxon>Rhabditida</taxon>
        <taxon>Spirurina</taxon>
        <taxon>Ascaridomorpha</taxon>
        <taxon>Ascaridoidea</taxon>
        <taxon>Toxocaridae</taxon>
        <taxon>Toxocara</taxon>
    </lineage>
</organism>
<dbReference type="Proteomes" id="UP000050794">
    <property type="component" value="Unassembled WGS sequence"/>
</dbReference>
<reference evidence="3" key="1">
    <citation type="submission" date="2016-06" db="UniProtKB">
        <authorList>
            <consortium name="WormBaseParasite"/>
        </authorList>
    </citation>
    <scope>IDENTIFICATION</scope>
</reference>
<evidence type="ECO:0000313" key="1">
    <source>
        <dbReference type="EMBL" id="VDM28460.1"/>
    </source>
</evidence>
<gene>
    <name evidence="1" type="ORF">TCNE_LOCUS2743</name>
</gene>
<sequence length="77" mass="8287">MTAALRVRTASIYESSMRRNDFAVLSTVLVVVLVFTDAAVTNANSNQSHAKAAVVLGLRAEAPEDSSYGYELVFSSF</sequence>
<dbReference type="EMBL" id="UYWY01002980">
    <property type="protein sequence ID" value="VDM28460.1"/>
    <property type="molecule type" value="Genomic_DNA"/>
</dbReference>
<evidence type="ECO:0000313" key="2">
    <source>
        <dbReference type="Proteomes" id="UP000050794"/>
    </source>
</evidence>
<protein>
    <submittedName>
        <fullName evidence="3">Secreted protein</fullName>
    </submittedName>
</protein>
<dbReference type="WBParaSite" id="TCNE_0000274301-mRNA-1">
    <property type="protein sequence ID" value="TCNE_0000274301-mRNA-1"/>
    <property type="gene ID" value="TCNE_0000274301"/>
</dbReference>
<accession>A0A183U2M3</accession>
<keyword evidence="2" id="KW-1185">Reference proteome</keyword>
<evidence type="ECO:0000313" key="3">
    <source>
        <dbReference type="WBParaSite" id="TCNE_0000274301-mRNA-1"/>
    </source>
</evidence>
<name>A0A183U2M3_TOXCA</name>
<proteinExistence type="predicted"/>
<dbReference type="AlphaFoldDB" id="A0A183U2M3"/>